<dbReference type="Proteomes" id="UP000188605">
    <property type="component" value="Unassembled WGS sequence"/>
</dbReference>
<sequence>MSKKTVREALNEGIREEMLRDEDVFVIGCDVGVRGNPFGVTMGLGNEFGFDRVIDAPISEPSFTGMAIGAAATGMRPIVEIMFSDWITLSSDQIINVAAKMRYMFGGKVEMPVVIRIPMGAGGGQAAQHSQCLEAWFNHIPGLKIIAPYEPADCKGLLKSAIRENNPILYFEHKRTYALKGEVPDGEYLVEIGKANIRKEGTDVTIITYSAMVKTCDAAAKKLEEEGISCEVIDLRTLLPLDYETVINSIKKTSRVVVVHEAPVRGGIGSDIVAEINERAFDYLDAPPLRVGSLNIPVPYNLTLEAATLPSVDSVMNAVKKVMSNE</sequence>
<reference evidence="1" key="1">
    <citation type="submission" date="2016-08" db="EMBL/GenBank/DDBJ databases">
        <authorList>
            <person name="Ngugi D.K."/>
            <person name="Miyake S."/>
            <person name="Stingl U."/>
        </authorList>
    </citation>
    <scope>NUCLEOTIDE SEQUENCE</scope>
    <source>
        <strain evidence="1">SCG-B11WGA-EpuloA1</strain>
    </source>
</reference>
<keyword evidence="1" id="KW-0670">Pyruvate</keyword>
<name>A0ACC8XAB3_9FIRM</name>
<organism evidence="1 2">
    <name type="scientific">Candidatus Epulonipiscium fishelsonii</name>
    <dbReference type="NCBI Taxonomy" id="77094"/>
    <lineage>
        <taxon>Bacteria</taxon>
        <taxon>Bacillati</taxon>
        <taxon>Bacillota</taxon>
        <taxon>Clostridia</taxon>
        <taxon>Lachnospirales</taxon>
        <taxon>Lachnospiraceae</taxon>
        <taxon>Candidatus Epulonipiscium</taxon>
    </lineage>
</organism>
<gene>
    <name evidence="1" type="ORF">AN396_08020</name>
</gene>
<keyword evidence="2" id="KW-1185">Reference proteome</keyword>
<evidence type="ECO:0000313" key="1">
    <source>
        <dbReference type="EMBL" id="ONI39342.1"/>
    </source>
</evidence>
<dbReference type="EMBL" id="LJDB01000064">
    <property type="protein sequence ID" value="ONI39342.1"/>
    <property type="molecule type" value="Genomic_DNA"/>
</dbReference>
<proteinExistence type="predicted"/>
<protein>
    <submittedName>
        <fullName evidence="1">Pyruvate dehydrogenase</fullName>
    </submittedName>
</protein>
<comment type="caution">
    <text evidence="1">The sequence shown here is derived from an EMBL/GenBank/DDBJ whole genome shotgun (WGS) entry which is preliminary data.</text>
</comment>
<evidence type="ECO:0000313" key="2">
    <source>
        <dbReference type="Proteomes" id="UP000188605"/>
    </source>
</evidence>
<accession>A0ACC8XAB3</accession>